<dbReference type="InterPro" id="IPR005354">
    <property type="entry name" value="UPF0147"/>
</dbReference>
<reference evidence="3 4" key="1">
    <citation type="journal article" date="2014" name="Appl. Environ. Microbiol.">
        <title>Comparative Genome Analysis of 'Candidatus Methanoplasma termitum' Indicates a New Mode of Energy Metabolism in the Seventh Order of Methanogens.</title>
        <authorList>
            <person name="Lang K."/>
            <person name="Schuldes J."/>
            <person name="Klingl A."/>
            <person name="Poehlein A."/>
            <person name="Daniel R."/>
            <person name="Brune A."/>
        </authorList>
    </citation>
    <scope>NUCLEOTIDE SEQUENCE [LARGE SCALE GENOMIC DNA]</scope>
    <source>
        <strain evidence="4">Mpt1</strain>
    </source>
</reference>
<gene>
    <name evidence="3" type="ORF">Mpt1_c12050</name>
</gene>
<dbReference type="NCBIfam" id="NF003319">
    <property type="entry name" value="PRK04330.1"/>
    <property type="match status" value="1"/>
</dbReference>
<dbReference type="AlphaFoldDB" id="A0A0A7LFM9"/>
<dbReference type="HOGENOM" id="CLU_165882_1_0_2"/>
<evidence type="ECO:0000256" key="2">
    <source>
        <dbReference type="HAMAP-Rule" id="MF_00342"/>
    </source>
</evidence>
<dbReference type="Proteomes" id="UP000030787">
    <property type="component" value="Chromosome"/>
</dbReference>
<dbReference type="EMBL" id="CP010070">
    <property type="protein sequence ID" value="AIZ57067.1"/>
    <property type="molecule type" value="Genomic_DNA"/>
</dbReference>
<accession>A0A0A7LFM9</accession>
<dbReference type="Pfam" id="PF03685">
    <property type="entry name" value="UPF0147"/>
    <property type="match status" value="1"/>
</dbReference>
<evidence type="ECO:0000313" key="3">
    <source>
        <dbReference type="EMBL" id="AIZ57067.1"/>
    </source>
</evidence>
<comment type="similarity">
    <text evidence="1 2">Belongs to the UPF0147 family.</text>
</comment>
<evidence type="ECO:0000256" key="1">
    <source>
        <dbReference type="ARBA" id="ARBA00005958"/>
    </source>
</evidence>
<protein>
    <recommendedName>
        <fullName evidence="2">UPF0147 protein Mpt1_c12050</fullName>
    </recommendedName>
</protein>
<dbReference type="InterPro" id="IPR023130">
    <property type="entry name" value="Ta0600-like_sf"/>
</dbReference>
<dbReference type="HAMAP" id="MF_00342">
    <property type="entry name" value="UPF0147"/>
    <property type="match status" value="1"/>
</dbReference>
<sequence length="86" mass="9438">MADHIKQVIDILDNLAEDTSVPRNIRKGATDAKARLMDTKNAMDVRATSAMIILDDLANDPNIPLHGRTLIWNVISQLEVISANSS</sequence>
<dbReference type="GeneID" id="24818867"/>
<organism evidence="3 4">
    <name type="scientific">Candidatus Methanoplasma termitum</name>
    <dbReference type="NCBI Taxonomy" id="1577791"/>
    <lineage>
        <taxon>Archaea</taxon>
        <taxon>Methanobacteriati</taxon>
        <taxon>Thermoplasmatota</taxon>
        <taxon>Thermoplasmata</taxon>
        <taxon>Methanomassiliicoccales</taxon>
        <taxon>Methanomassiliicoccaceae</taxon>
        <taxon>Candidatus Methanoplasma</taxon>
    </lineage>
</organism>
<dbReference type="STRING" id="1577791.Mpt1_c12050"/>
<dbReference type="OrthoDB" id="65304at2157"/>
<proteinExistence type="inferred from homology"/>
<name>A0A0A7LFM9_9ARCH</name>
<dbReference type="RefSeq" id="WP_082007272.1">
    <property type="nucleotide sequence ID" value="NZ_CP010070.1"/>
</dbReference>
<keyword evidence="4" id="KW-1185">Reference proteome</keyword>
<dbReference type="SUPFAM" id="SSF158436">
    <property type="entry name" value="Ta0600-like"/>
    <property type="match status" value="1"/>
</dbReference>
<dbReference type="Gene3D" id="1.20.1440.50">
    <property type="entry name" value="Ta0600-like"/>
    <property type="match status" value="1"/>
</dbReference>
<dbReference type="KEGG" id="mear:Mpt1_c12050"/>
<evidence type="ECO:0000313" key="4">
    <source>
        <dbReference type="Proteomes" id="UP000030787"/>
    </source>
</evidence>